<dbReference type="AlphaFoldDB" id="A0A383CZ49"/>
<reference evidence="10" key="1">
    <citation type="submission" date="2018-05" db="EMBL/GenBank/DDBJ databases">
        <authorList>
            <person name="Lanie J.A."/>
            <person name="Ng W.-L."/>
            <person name="Kazmierczak K.M."/>
            <person name="Andrzejewski T.M."/>
            <person name="Davidsen T.M."/>
            <person name="Wayne K.J."/>
            <person name="Tettelin H."/>
            <person name="Glass J.I."/>
            <person name="Rusch D."/>
            <person name="Podicherti R."/>
            <person name="Tsui H.-C.T."/>
            <person name="Winkler M.E."/>
        </authorList>
    </citation>
    <scope>NUCLEOTIDE SEQUENCE</scope>
</reference>
<dbReference type="GO" id="GO:0005524">
    <property type="term" value="F:ATP binding"/>
    <property type="evidence" value="ECO:0007669"/>
    <property type="project" value="UniProtKB-KW"/>
</dbReference>
<dbReference type="GO" id="GO:0004831">
    <property type="term" value="F:tyrosine-tRNA ligase activity"/>
    <property type="evidence" value="ECO:0007669"/>
    <property type="project" value="UniProtKB-EC"/>
</dbReference>
<protein>
    <recommendedName>
        <fullName evidence="1">tyrosine--tRNA ligase</fullName>
        <ecNumber evidence="1">6.1.1.1</ecNumber>
    </recommendedName>
</protein>
<accession>A0A383CZ49</accession>
<dbReference type="Gene3D" id="3.40.50.620">
    <property type="entry name" value="HUPs"/>
    <property type="match status" value="1"/>
</dbReference>
<evidence type="ECO:0000256" key="6">
    <source>
        <dbReference type="ARBA" id="ARBA00022884"/>
    </source>
</evidence>
<evidence type="ECO:0000256" key="1">
    <source>
        <dbReference type="ARBA" id="ARBA00013160"/>
    </source>
</evidence>
<keyword evidence="3" id="KW-0436">Ligase</keyword>
<proteinExistence type="predicted"/>
<dbReference type="SUPFAM" id="SSF52374">
    <property type="entry name" value="Nucleotidylyl transferase"/>
    <property type="match status" value="1"/>
</dbReference>
<keyword evidence="7" id="KW-0648">Protein biosynthesis</keyword>
<sequence>MENSFLSEFKQRDYFNQCTNSEELEQLMNKKKIRAYIGFDCTAPTLHVGSLLQIMCLRLLQKHGHQPIVLLGGGTTRIGDPSGKEETRKILSEKEIEKNIKNIEKVFKIFLKTKNSKTKPIFVNNYKWLGKLNYIKFLREIGKHFTINKMLSFDSVKLRLDREQSLSYMEFNYMILQAYDFLELNKNKNCLMQIGGSDQWGNIVNGVELIKRHSSKQVFGLTTPLITLASGSK</sequence>
<dbReference type="GO" id="GO:0005829">
    <property type="term" value="C:cytosol"/>
    <property type="evidence" value="ECO:0007669"/>
    <property type="project" value="TreeGrafter"/>
</dbReference>
<dbReference type="InterPro" id="IPR002307">
    <property type="entry name" value="Tyr-tRNA-ligase"/>
</dbReference>
<keyword evidence="2" id="KW-0963">Cytoplasm</keyword>
<dbReference type="PANTHER" id="PTHR11766:SF0">
    <property type="entry name" value="TYROSINE--TRNA LIGASE, MITOCHONDRIAL"/>
    <property type="match status" value="1"/>
</dbReference>
<dbReference type="NCBIfam" id="TIGR00234">
    <property type="entry name" value="tyrS"/>
    <property type="match status" value="1"/>
</dbReference>
<dbReference type="GO" id="GO:0006437">
    <property type="term" value="P:tyrosyl-tRNA aminoacylation"/>
    <property type="evidence" value="ECO:0007669"/>
    <property type="project" value="InterPro"/>
</dbReference>
<dbReference type="EMBL" id="UINC01213005">
    <property type="protein sequence ID" value="SVE37586.1"/>
    <property type="molecule type" value="Genomic_DNA"/>
</dbReference>
<name>A0A383CZ49_9ZZZZ</name>
<dbReference type="EC" id="6.1.1.1" evidence="1"/>
<feature type="non-terminal residue" evidence="10">
    <location>
        <position position="233"/>
    </location>
</feature>
<dbReference type="FunFam" id="3.40.50.620:FF:000008">
    <property type="entry name" value="Tyrosine--tRNA ligase"/>
    <property type="match status" value="1"/>
</dbReference>
<dbReference type="InterPro" id="IPR002305">
    <property type="entry name" value="aa-tRNA-synth_Ic"/>
</dbReference>
<dbReference type="PANTHER" id="PTHR11766">
    <property type="entry name" value="TYROSYL-TRNA SYNTHETASE"/>
    <property type="match status" value="1"/>
</dbReference>
<evidence type="ECO:0000256" key="8">
    <source>
        <dbReference type="ARBA" id="ARBA00023146"/>
    </source>
</evidence>
<evidence type="ECO:0000256" key="5">
    <source>
        <dbReference type="ARBA" id="ARBA00022840"/>
    </source>
</evidence>
<keyword evidence="4" id="KW-0547">Nucleotide-binding</keyword>
<gene>
    <name evidence="10" type="ORF">METZ01_LOCUS490440</name>
</gene>
<evidence type="ECO:0000313" key="10">
    <source>
        <dbReference type="EMBL" id="SVE37586.1"/>
    </source>
</evidence>
<keyword evidence="8" id="KW-0030">Aminoacyl-tRNA synthetase</keyword>
<dbReference type="InterPro" id="IPR014729">
    <property type="entry name" value="Rossmann-like_a/b/a_fold"/>
</dbReference>
<dbReference type="PRINTS" id="PR01040">
    <property type="entry name" value="TRNASYNTHTYR"/>
</dbReference>
<evidence type="ECO:0000256" key="9">
    <source>
        <dbReference type="ARBA" id="ARBA00048248"/>
    </source>
</evidence>
<keyword evidence="6" id="KW-0694">RNA-binding</keyword>
<evidence type="ECO:0000256" key="3">
    <source>
        <dbReference type="ARBA" id="ARBA00022598"/>
    </source>
</evidence>
<dbReference type="CDD" id="cd00805">
    <property type="entry name" value="TyrRS_core"/>
    <property type="match status" value="1"/>
</dbReference>
<evidence type="ECO:0000256" key="2">
    <source>
        <dbReference type="ARBA" id="ARBA00022490"/>
    </source>
</evidence>
<evidence type="ECO:0000256" key="7">
    <source>
        <dbReference type="ARBA" id="ARBA00022917"/>
    </source>
</evidence>
<evidence type="ECO:0000256" key="4">
    <source>
        <dbReference type="ARBA" id="ARBA00022741"/>
    </source>
</evidence>
<dbReference type="InterPro" id="IPR024088">
    <property type="entry name" value="Tyr-tRNA-ligase_bac-type"/>
</dbReference>
<comment type="catalytic activity">
    <reaction evidence="9">
        <text>tRNA(Tyr) + L-tyrosine + ATP = L-tyrosyl-tRNA(Tyr) + AMP + diphosphate + H(+)</text>
        <dbReference type="Rhea" id="RHEA:10220"/>
        <dbReference type="Rhea" id="RHEA-COMP:9706"/>
        <dbReference type="Rhea" id="RHEA-COMP:9707"/>
        <dbReference type="ChEBI" id="CHEBI:15378"/>
        <dbReference type="ChEBI" id="CHEBI:30616"/>
        <dbReference type="ChEBI" id="CHEBI:33019"/>
        <dbReference type="ChEBI" id="CHEBI:58315"/>
        <dbReference type="ChEBI" id="CHEBI:78442"/>
        <dbReference type="ChEBI" id="CHEBI:78536"/>
        <dbReference type="ChEBI" id="CHEBI:456215"/>
        <dbReference type="EC" id="6.1.1.1"/>
    </reaction>
</comment>
<dbReference type="Pfam" id="PF00579">
    <property type="entry name" value="tRNA-synt_1b"/>
    <property type="match status" value="1"/>
</dbReference>
<organism evidence="10">
    <name type="scientific">marine metagenome</name>
    <dbReference type="NCBI Taxonomy" id="408172"/>
    <lineage>
        <taxon>unclassified sequences</taxon>
        <taxon>metagenomes</taxon>
        <taxon>ecological metagenomes</taxon>
    </lineage>
</organism>
<keyword evidence="5" id="KW-0067">ATP-binding</keyword>
<dbReference type="GO" id="GO:0003723">
    <property type="term" value="F:RNA binding"/>
    <property type="evidence" value="ECO:0007669"/>
    <property type="project" value="UniProtKB-KW"/>
</dbReference>